<dbReference type="SUPFAM" id="SSF55729">
    <property type="entry name" value="Acyl-CoA N-acyltransferases (Nat)"/>
    <property type="match status" value="1"/>
</dbReference>
<reference evidence="2 3" key="1">
    <citation type="submission" date="2018-06" db="EMBL/GenBank/DDBJ databases">
        <title>Paenibacillus montanisoli sp. nov., isolated from mountain area soil.</title>
        <authorList>
            <person name="Wu M."/>
        </authorList>
    </citation>
    <scope>NUCLEOTIDE SEQUENCE [LARGE SCALE GENOMIC DNA]</scope>
    <source>
        <strain evidence="2 3">RA17</strain>
    </source>
</reference>
<comment type="caution">
    <text evidence="2">The sequence shown here is derived from an EMBL/GenBank/DDBJ whole genome shotgun (WGS) entry which is preliminary data.</text>
</comment>
<evidence type="ECO:0000259" key="1">
    <source>
        <dbReference type="PROSITE" id="PS51186"/>
    </source>
</evidence>
<dbReference type="Gene3D" id="3.40.630.30">
    <property type="match status" value="1"/>
</dbReference>
<feature type="domain" description="N-acetyltransferase" evidence="1">
    <location>
        <begin position="13"/>
        <end position="176"/>
    </location>
</feature>
<dbReference type="InterPro" id="IPR016181">
    <property type="entry name" value="Acyl_CoA_acyltransferase"/>
</dbReference>
<accession>A0A328TYR4</accession>
<dbReference type="PROSITE" id="PS51186">
    <property type="entry name" value="GNAT"/>
    <property type="match status" value="1"/>
</dbReference>
<dbReference type="EMBL" id="QLUW01000006">
    <property type="protein sequence ID" value="RAP73795.1"/>
    <property type="molecule type" value="Genomic_DNA"/>
</dbReference>
<evidence type="ECO:0000313" key="3">
    <source>
        <dbReference type="Proteomes" id="UP000249260"/>
    </source>
</evidence>
<organism evidence="2 3">
    <name type="scientific">Paenibacillus montanisoli</name>
    <dbReference type="NCBI Taxonomy" id="2081970"/>
    <lineage>
        <taxon>Bacteria</taxon>
        <taxon>Bacillati</taxon>
        <taxon>Bacillota</taxon>
        <taxon>Bacilli</taxon>
        <taxon>Bacillales</taxon>
        <taxon>Paenibacillaceae</taxon>
        <taxon>Paenibacillus</taxon>
    </lineage>
</organism>
<dbReference type="InterPro" id="IPR000182">
    <property type="entry name" value="GNAT_dom"/>
</dbReference>
<dbReference type="AlphaFoldDB" id="A0A328TYR4"/>
<keyword evidence="3" id="KW-1185">Reference proteome</keyword>
<dbReference type="OrthoDB" id="9795199at2"/>
<gene>
    <name evidence="2" type="ORF">DL346_26440</name>
</gene>
<dbReference type="GO" id="GO:0016747">
    <property type="term" value="F:acyltransferase activity, transferring groups other than amino-acyl groups"/>
    <property type="evidence" value="ECO:0007669"/>
    <property type="project" value="InterPro"/>
</dbReference>
<keyword evidence="2" id="KW-0808">Transferase</keyword>
<dbReference type="PANTHER" id="PTHR43610:SF1">
    <property type="entry name" value="N-ACETYLTRANSFERASE DOMAIN-CONTAINING PROTEIN"/>
    <property type="match status" value="1"/>
</dbReference>
<dbReference type="Proteomes" id="UP000249260">
    <property type="component" value="Unassembled WGS sequence"/>
</dbReference>
<name>A0A328TYR4_9BACL</name>
<sequence>MDVNPITLIGDNVMLVPMEADHAEGLLEAGRFPEIWEITQGKMASPADAEAYVKKALNQPASLPFVIIERASGRIVGSTRFFDISAVDKGLEIGSTWLTPSVWRTPINTECKFLLLRHCFDMLGTIRVQLKTDLRNTRSQRAIERLGAVKEGVLRNHKILPNGIIRDSVYYSILDREWPAVKERLISLMNPQ</sequence>
<dbReference type="Pfam" id="PF13302">
    <property type="entry name" value="Acetyltransf_3"/>
    <property type="match status" value="1"/>
</dbReference>
<dbReference type="PANTHER" id="PTHR43610">
    <property type="entry name" value="BLL6696 PROTEIN"/>
    <property type="match status" value="1"/>
</dbReference>
<protein>
    <submittedName>
        <fullName evidence="2">GNAT family N-acetyltransferase</fullName>
    </submittedName>
</protein>
<evidence type="ECO:0000313" key="2">
    <source>
        <dbReference type="EMBL" id="RAP73795.1"/>
    </source>
</evidence>
<dbReference type="RefSeq" id="WP_112885379.1">
    <property type="nucleotide sequence ID" value="NZ_QLUW01000006.1"/>
</dbReference>
<proteinExistence type="predicted"/>